<dbReference type="Proteomes" id="UP000192578">
    <property type="component" value="Unassembled WGS sequence"/>
</dbReference>
<dbReference type="EMBL" id="MTYJ01000013">
    <property type="protein sequence ID" value="OQV23158.1"/>
    <property type="molecule type" value="Genomic_DNA"/>
</dbReference>
<reference evidence="2" key="1">
    <citation type="submission" date="2017-01" db="EMBL/GenBank/DDBJ databases">
        <title>Comparative genomics of anhydrobiosis in the tardigrade Hypsibius dujardini.</title>
        <authorList>
            <person name="Yoshida Y."/>
            <person name="Koutsovoulos G."/>
            <person name="Laetsch D."/>
            <person name="Stevens L."/>
            <person name="Kumar S."/>
            <person name="Horikawa D."/>
            <person name="Ishino K."/>
            <person name="Komine S."/>
            <person name="Tomita M."/>
            <person name="Blaxter M."/>
            <person name="Arakawa K."/>
        </authorList>
    </citation>
    <scope>NUCLEOTIDE SEQUENCE [LARGE SCALE GENOMIC DNA]</scope>
    <source>
        <strain evidence="2">Z151</strain>
    </source>
</reference>
<accession>A0A1W0X6Y3</accession>
<sequence length="154" mass="16898">MVPSPVDTQRHLEENYSWRGAGLAAQRLSLEDPNHLDEHVRATLRRLSRFSGTGSSGLSITPSEVERLQRTYVAAYSTPLGDTIIEESVLDYRAEPDRSISVDALEVPLMSSASSSPRLPSNGDDSYVHLLKTVHPKTFKPAVAPATSLDQLNK</sequence>
<name>A0A1W0X6Y3_HYPEX</name>
<evidence type="ECO:0000313" key="2">
    <source>
        <dbReference type="Proteomes" id="UP000192578"/>
    </source>
</evidence>
<keyword evidence="2" id="KW-1185">Reference proteome</keyword>
<protein>
    <submittedName>
        <fullName evidence="1">Uncharacterized protein</fullName>
    </submittedName>
</protein>
<dbReference type="OrthoDB" id="10461613at2759"/>
<dbReference type="AlphaFoldDB" id="A0A1W0X6Y3"/>
<organism evidence="1 2">
    <name type="scientific">Hypsibius exemplaris</name>
    <name type="common">Freshwater tardigrade</name>
    <dbReference type="NCBI Taxonomy" id="2072580"/>
    <lineage>
        <taxon>Eukaryota</taxon>
        <taxon>Metazoa</taxon>
        <taxon>Ecdysozoa</taxon>
        <taxon>Tardigrada</taxon>
        <taxon>Eutardigrada</taxon>
        <taxon>Parachela</taxon>
        <taxon>Hypsibioidea</taxon>
        <taxon>Hypsibiidae</taxon>
        <taxon>Hypsibius</taxon>
    </lineage>
</organism>
<gene>
    <name evidence="1" type="ORF">BV898_02892</name>
</gene>
<proteinExistence type="predicted"/>
<evidence type="ECO:0000313" key="1">
    <source>
        <dbReference type="EMBL" id="OQV23158.1"/>
    </source>
</evidence>
<comment type="caution">
    <text evidence="1">The sequence shown here is derived from an EMBL/GenBank/DDBJ whole genome shotgun (WGS) entry which is preliminary data.</text>
</comment>